<evidence type="ECO:0000256" key="2">
    <source>
        <dbReference type="SAM" id="MobiDB-lite"/>
    </source>
</evidence>
<gene>
    <name evidence="3" type="ORF">FN846DRAFT_355009</name>
</gene>
<sequence length="433" mass="47627">MLEYTHPSGAPVFLAQIRPCAFFHCWLTAVTTCPLQVQVFSSASQPTVSSFFPTFSWQCKSPGILLCSSIPLNRNFCLLLSLPTSTSSTQSTSSGIPNGSPRSSWQLAGTTATAVQSASILYSFFSAVKDAPEEIESLRARLSSIHTVLVDVRRIVRGHHTAAPQSVQSLTQALEACCVCFDKIRQLAAKFGEERWEKWIAGSWVPRFKHAFKRMDIANTLKTLQRQKTTLLLAMAVIEGIDVSPIPCIQNRLSTLDAKTVTAVDFITEQKDQLRGLAQNLSAQLTETQRRQDSQVAQFSNFDGQMAAFVPCLSDQLDQSLDNLQASLRQQLRDTLQEEMSNFIPVIEGAISSMLHSTAMSSSTEAPQTKASLDQINGHRAMERMCVNVSCEAQQNTSNPSPNRSVQALTTKDRGLNNYESSIAARSFPPNGR</sequence>
<dbReference type="AlphaFoldDB" id="A0A5J5EJ51"/>
<feature type="compositionally biased region" description="Polar residues" evidence="2">
    <location>
        <begin position="393"/>
        <end position="410"/>
    </location>
</feature>
<name>A0A5J5EJ51_9PEZI</name>
<proteinExistence type="predicted"/>
<keyword evidence="4" id="KW-1185">Reference proteome</keyword>
<reference evidence="3 4" key="1">
    <citation type="submission" date="2019-09" db="EMBL/GenBank/DDBJ databases">
        <title>Draft genome of the ectomycorrhizal ascomycete Sphaerosporella brunnea.</title>
        <authorList>
            <consortium name="DOE Joint Genome Institute"/>
            <person name="Benucci G.M."/>
            <person name="Marozzi G."/>
            <person name="Antonielli L."/>
            <person name="Sanchez S."/>
            <person name="Marco P."/>
            <person name="Wang X."/>
            <person name="Falini L.B."/>
            <person name="Barry K."/>
            <person name="Haridas S."/>
            <person name="Lipzen A."/>
            <person name="Labutti K."/>
            <person name="Grigoriev I.V."/>
            <person name="Murat C."/>
            <person name="Martin F."/>
            <person name="Albertini E."/>
            <person name="Donnini D."/>
            <person name="Bonito G."/>
        </authorList>
    </citation>
    <scope>NUCLEOTIDE SEQUENCE [LARGE SCALE GENOMIC DNA]</scope>
    <source>
        <strain evidence="3 4">Sb_GMNB300</strain>
    </source>
</reference>
<evidence type="ECO:0008006" key="5">
    <source>
        <dbReference type="Google" id="ProtNLM"/>
    </source>
</evidence>
<dbReference type="EMBL" id="VXIS01000287">
    <property type="protein sequence ID" value="KAA8895117.1"/>
    <property type="molecule type" value="Genomic_DNA"/>
</dbReference>
<evidence type="ECO:0000313" key="4">
    <source>
        <dbReference type="Proteomes" id="UP000326924"/>
    </source>
</evidence>
<comment type="caution">
    <text evidence="3">The sequence shown here is derived from an EMBL/GenBank/DDBJ whole genome shotgun (WGS) entry which is preliminary data.</text>
</comment>
<evidence type="ECO:0000256" key="1">
    <source>
        <dbReference type="SAM" id="Coils"/>
    </source>
</evidence>
<organism evidence="3 4">
    <name type="scientific">Sphaerosporella brunnea</name>
    <dbReference type="NCBI Taxonomy" id="1250544"/>
    <lineage>
        <taxon>Eukaryota</taxon>
        <taxon>Fungi</taxon>
        <taxon>Dikarya</taxon>
        <taxon>Ascomycota</taxon>
        <taxon>Pezizomycotina</taxon>
        <taxon>Pezizomycetes</taxon>
        <taxon>Pezizales</taxon>
        <taxon>Pyronemataceae</taxon>
        <taxon>Sphaerosporella</taxon>
    </lineage>
</organism>
<feature type="region of interest" description="Disordered" evidence="2">
    <location>
        <begin position="393"/>
        <end position="433"/>
    </location>
</feature>
<dbReference type="InParanoid" id="A0A5J5EJ51"/>
<protein>
    <recommendedName>
        <fullName evidence="5">Fungal N-terminal domain-containing protein</fullName>
    </recommendedName>
</protein>
<feature type="coiled-coil region" evidence="1">
    <location>
        <begin position="264"/>
        <end position="334"/>
    </location>
</feature>
<dbReference type="Proteomes" id="UP000326924">
    <property type="component" value="Unassembled WGS sequence"/>
</dbReference>
<evidence type="ECO:0000313" key="3">
    <source>
        <dbReference type="EMBL" id="KAA8895117.1"/>
    </source>
</evidence>
<keyword evidence="1" id="KW-0175">Coiled coil</keyword>
<accession>A0A5J5EJ51</accession>